<feature type="domain" description="ACT" evidence="1">
    <location>
        <begin position="110"/>
        <end position="189"/>
    </location>
</feature>
<reference evidence="2" key="1">
    <citation type="submission" date="2017-08" db="EMBL/GenBank/DDBJ databases">
        <authorList>
            <person name="Imhoff J.F."/>
            <person name="Rahn T."/>
            <person name="Kuenzel S."/>
            <person name="Neulinger S.C."/>
        </authorList>
    </citation>
    <scope>NUCLEOTIDE SEQUENCE</scope>
    <source>
        <strain evidence="2">DSM 9154</strain>
    </source>
</reference>
<dbReference type="GO" id="GO:0006355">
    <property type="term" value="P:regulation of DNA-templated transcription"/>
    <property type="evidence" value="ECO:0007669"/>
    <property type="project" value="InterPro"/>
</dbReference>
<protein>
    <recommendedName>
        <fullName evidence="1">ACT domain-containing protein</fullName>
    </recommendedName>
</protein>
<dbReference type="PANTHER" id="PTHR34875">
    <property type="entry name" value="UPF0237 PROTEIN MJ1558"/>
    <property type="match status" value="1"/>
</dbReference>
<dbReference type="CDD" id="cd04869">
    <property type="entry name" value="ACT_GcvR_2"/>
    <property type="match status" value="1"/>
</dbReference>
<dbReference type="InterPro" id="IPR045865">
    <property type="entry name" value="ACT-like_dom_sf"/>
</dbReference>
<dbReference type="PANTHER" id="PTHR34875:SF6">
    <property type="entry name" value="UPF0237 PROTEIN MJ1558"/>
    <property type="match status" value="1"/>
</dbReference>
<dbReference type="InterPro" id="IPR002912">
    <property type="entry name" value="ACT_dom"/>
</dbReference>
<dbReference type="PROSITE" id="PS51671">
    <property type="entry name" value="ACT"/>
    <property type="match status" value="1"/>
</dbReference>
<dbReference type="InterPro" id="IPR050990">
    <property type="entry name" value="UPF0237/GcvR_regulator"/>
</dbReference>
<gene>
    <name evidence="2" type="ORF">CKO21_14430</name>
</gene>
<dbReference type="PIRSF" id="PIRSF028103">
    <property type="entry name" value="GcvR"/>
    <property type="match status" value="1"/>
</dbReference>
<dbReference type="Proteomes" id="UP000778970">
    <property type="component" value="Unassembled WGS sequence"/>
</dbReference>
<organism evidence="2 3">
    <name type="scientific">Rhodovibrio salinarum</name>
    <dbReference type="NCBI Taxonomy" id="1087"/>
    <lineage>
        <taxon>Bacteria</taxon>
        <taxon>Pseudomonadati</taxon>
        <taxon>Pseudomonadota</taxon>
        <taxon>Alphaproteobacteria</taxon>
        <taxon>Rhodospirillales</taxon>
        <taxon>Rhodovibrionaceae</taxon>
        <taxon>Rhodovibrio</taxon>
    </lineage>
</organism>
<sequence>MSHPFRQTRNTVWGRTEMHTRYVIALVGDDRPGLVEKLSSVVAEHGGSWSESRMSVLAGQFAGVALVRVDPNQAAALERDLKELAGDRLQLSLRRADSTPREVRPHHAVCLELTGHDRPGLVHEITRVLRDRDVNIDDLVTERMSGAMSGGALFRAVAELQVPNDLPLEQLREDIEALANELMVDIHVRELVDE</sequence>
<evidence type="ECO:0000313" key="2">
    <source>
        <dbReference type="EMBL" id="MBK1698442.1"/>
    </source>
</evidence>
<name>A0A934V0N1_9PROT</name>
<dbReference type="SUPFAM" id="SSF55021">
    <property type="entry name" value="ACT-like"/>
    <property type="match status" value="2"/>
</dbReference>
<dbReference type="InterPro" id="IPR016867">
    <property type="entry name" value="GcvR"/>
</dbReference>
<reference evidence="2" key="2">
    <citation type="journal article" date="2020" name="Microorganisms">
        <title>Osmotic Adaptation and Compatible Solute Biosynthesis of Phototrophic Bacteria as Revealed from Genome Analyses.</title>
        <authorList>
            <person name="Imhoff J.F."/>
            <person name="Rahn T."/>
            <person name="Kunzel S."/>
            <person name="Keller A."/>
            <person name="Neulinger S.C."/>
        </authorList>
    </citation>
    <scope>NUCLEOTIDE SEQUENCE</scope>
    <source>
        <strain evidence="2">DSM 9154</strain>
    </source>
</reference>
<dbReference type="Pfam" id="PF13740">
    <property type="entry name" value="ACT_6"/>
    <property type="match status" value="2"/>
</dbReference>
<evidence type="ECO:0000313" key="3">
    <source>
        <dbReference type="Proteomes" id="UP000778970"/>
    </source>
</evidence>
<proteinExistence type="predicted"/>
<accession>A0A934V0N1</accession>
<dbReference type="AlphaFoldDB" id="A0A934V0N1"/>
<comment type="caution">
    <text evidence="2">The sequence shown here is derived from an EMBL/GenBank/DDBJ whole genome shotgun (WGS) entry which is preliminary data.</text>
</comment>
<evidence type="ECO:0000259" key="1">
    <source>
        <dbReference type="PROSITE" id="PS51671"/>
    </source>
</evidence>
<keyword evidence="3" id="KW-1185">Reference proteome</keyword>
<dbReference type="Gene3D" id="3.30.70.260">
    <property type="match status" value="2"/>
</dbReference>
<dbReference type="EMBL" id="NRRE01000027">
    <property type="protein sequence ID" value="MBK1698442.1"/>
    <property type="molecule type" value="Genomic_DNA"/>
</dbReference>